<dbReference type="PANTHER" id="PTHR33639:SF2">
    <property type="entry name" value="DUF393 DOMAIN-CONTAINING PROTEIN"/>
    <property type="match status" value="1"/>
</dbReference>
<proteinExistence type="predicted"/>
<dbReference type="EMBL" id="HBHT01015889">
    <property type="protein sequence ID" value="CAD9962639.1"/>
    <property type="molecule type" value="Transcribed_RNA"/>
</dbReference>
<evidence type="ECO:0000313" key="4">
    <source>
        <dbReference type="EMBL" id="CAD9962642.1"/>
    </source>
</evidence>
<organism evidence="3">
    <name type="scientific">Entomoneis paludosa</name>
    <dbReference type="NCBI Taxonomy" id="265537"/>
    <lineage>
        <taxon>Eukaryota</taxon>
        <taxon>Sar</taxon>
        <taxon>Stramenopiles</taxon>
        <taxon>Ochrophyta</taxon>
        <taxon>Bacillariophyta</taxon>
        <taxon>Bacillariophyceae</taxon>
        <taxon>Bacillariophycidae</taxon>
        <taxon>Entomoneidaceae</taxon>
        <taxon>Entomoneis</taxon>
    </lineage>
</organism>
<dbReference type="AlphaFoldDB" id="A0A6U3AD48"/>
<feature type="compositionally biased region" description="Low complexity" evidence="1">
    <location>
        <begin position="90"/>
        <end position="104"/>
    </location>
</feature>
<dbReference type="InterPro" id="IPR007263">
    <property type="entry name" value="DCC1-like"/>
</dbReference>
<feature type="compositionally biased region" description="Polar residues" evidence="1">
    <location>
        <begin position="1"/>
        <end position="19"/>
    </location>
</feature>
<gene>
    <name evidence="3" type="ORF">APAL1065_LOCUS10597</name>
    <name evidence="4" type="ORF">APAL1065_LOCUS10598</name>
</gene>
<keyword evidence="2" id="KW-0812">Transmembrane</keyword>
<evidence type="ECO:0000256" key="1">
    <source>
        <dbReference type="SAM" id="MobiDB-lite"/>
    </source>
</evidence>
<evidence type="ECO:0008006" key="5">
    <source>
        <dbReference type="Google" id="ProtNLM"/>
    </source>
</evidence>
<dbReference type="InterPro" id="IPR052927">
    <property type="entry name" value="DCC_oxidoreductase"/>
</dbReference>
<name>A0A6U3AD48_9STRA</name>
<protein>
    <recommendedName>
        <fullName evidence="5">DUF393 domain-containing protein</fullName>
    </recommendedName>
</protein>
<feature type="transmembrane region" description="Helical" evidence="2">
    <location>
        <begin position="51"/>
        <end position="73"/>
    </location>
</feature>
<dbReference type="PANTHER" id="PTHR33639">
    <property type="entry name" value="THIOL-DISULFIDE OXIDOREDUCTASE DCC"/>
    <property type="match status" value="1"/>
</dbReference>
<keyword evidence="2" id="KW-1133">Transmembrane helix</keyword>
<reference evidence="3" key="1">
    <citation type="submission" date="2021-01" db="EMBL/GenBank/DDBJ databases">
        <authorList>
            <person name="Corre E."/>
            <person name="Pelletier E."/>
            <person name="Niang G."/>
            <person name="Scheremetjew M."/>
            <person name="Finn R."/>
            <person name="Kale V."/>
            <person name="Holt S."/>
            <person name="Cochrane G."/>
            <person name="Meng A."/>
            <person name="Brown T."/>
            <person name="Cohen L."/>
        </authorList>
    </citation>
    <scope>NUCLEOTIDE SEQUENCE</scope>
    <source>
        <strain evidence="3">CCMP125</strain>
    </source>
</reference>
<feature type="region of interest" description="Disordered" evidence="1">
    <location>
        <begin position="1"/>
        <end position="47"/>
    </location>
</feature>
<evidence type="ECO:0000256" key="2">
    <source>
        <dbReference type="SAM" id="Phobius"/>
    </source>
</evidence>
<accession>A0A6U3AD48</accession>
<keyword evidence="2" id="KW-0472">Membrane</keyword>
<feature type="region of interest" description="Disordered" evidence="1">
    <location>
        <begin position="84"/>
        <end position="127"/>
    </location>
</feature>
<dbReference type="GO" id="GO:0015035">
    <property type="term" value="F:protein-disulfide reductase activity"/>
    <property type="evidence" value="ECO:0007669"/>
    <property type="project" value="InterPro"/>
</dbReference>
<evidence type="ECO:0000313" key="3">
    <source>
        <dbReference type="EMBL" id="CAD9962639.1"/>
    </source>
</evidence>
<dbReference type="EMBL" id="HBHT01015890">
    <property type="protein sequence ID" value="CAD9962642.1"/>
    <property type="molecule type" value="Transcribed_RNA"/>
</dbReference>
<feature type="compositionally biased region" description="Low complexity" evidence="1">
    <location>
        <begin position="20"/>
        <end position="41"/>
    </location>
</feature>
<dbReference type="Pfam" id="PF04134">
    <property type="entry name" value="DCC1-like"/>
    <property type="match status" value="1"/>
</dbReference>
<sequence>MNMSTSALPRMNQQEAYQNSQRSPPEEFSPSRPSQSSTRPTTRSKRSISPLGHTILMVSVGAWILMAVCLPLTQGFLSPRVSQPGPHFGRASSSPSPRSSLASAVTRNDMTDTEVASSKKSTRSQQKQKWAYQVAMKSFENHTSPILLFDGVCNLCNDAVNFCLDHDEPDESDYNDDDDQDTPSANLRFASLQSQVGQALLMANGRDPNDWSTMVLVTAESQNDRDDLLLDCFTGSNAVLHVAGHCLPGLPAPVRHSAQAARVLVPTWMRDALLKWVGQHRHWLGTTEGPTCRLDLDGIYQERFLEDFDLE</sequence>